<evidence type="ECO:0000313" key="2">
    <source>
        <dbReference type="EMBL" id="MWJ28493.1"/>
    </source>
</evidence>
<feature type="transmembrane region" description="Helical" evidence="1">
    <location>
        <begin position="356"/>
        <end position="371"/>
    </location>
</feature>
<keyword evidence="1" id="KW-0472">Membrane</keyword>
<feature type="transmembrane region" description="Helical" evidence="1">
    <location>
        <begin position="293"/>
        <end position="317"/>
    </location>
</feature>
<reference evidence="2 3" key="1">
    <citation type="submission" date="2019-12" db="EMBL/GenBank/DDBJ databases">
        <title>Halomonas rutogse sp. nov. isolated from two lakes on Tibetan Plateau.</title>
        <authorList>
            <person name="Gao P."/>
        </authorList>
    </citation>
    <scope>NUCLEOTIDE SEQUENCE [LARGE SCALE GENOMIC DNA]</scope>
    <source>
        <strain evidence="2 3">ZH2S</strain>
    </source>
</reference>
<gene>
    <name evidence="2" type="ORF">GPM19_09790</name>
</gene>
<dbReference type="EMBL" id="WTKP01000006">
    <property type="protein sequence ID" value="MWJ28493.1"/>
    <property type="molecule type" value="Genomic_DNA"/>
</dbReference>
<dbReference type="RefSeq" id="WP_160418854.1">
    <property type="nucleotide sequence ID" value="NZ_WTKP01000006.1"/>
</dbReference>
<accession>A0A7X3H2L7</accession>
<protein>
    <submittedName>
        <fullName evidence="2">Uncharacterized protein</fullName>
    </submittedName>
</protein>
<organism evidence="2 3">
    <name type="scientific">Vreelandella zhuhanensis</name>
    <dbReference type="NCBI Taxonomy" id="2684210"/>
    <lineage>
        <taxon>Bacteria</taxon>
        <taxon>Pseudomonadati</taxon>
        <taxon>Pseudomonadota</taxon>
        <taxon>Gammaproteobacteria</taxon>
        <taxon>Oceanospirillales</taxon>
        <taxon>Halomonadaceae</taxon>
        <taxon>Vreelandella</taxon>
    </lineage>
</organism>
<proteinExistence type="predicted"/>
<keyword evidence="1" id="KW-0812">Transmembrane</keyword>
<comment type="caution">
    <text evidence="2">The sequence shown here is derived from an EMBL/GenBank/DDBJ whole genome shotgun (WGS) entry which is preliminary data.</text>
</comment>
<feature type="transmembrane region" description="Helical" evidence="1">
    <location>
        <begin position="177"/>
        <end position="205"/>
    </location>
</feature>
<feature type="transmembrane region" description="Helical" evidence="1">
    <location>
        <begin position="95"/>
        <end position="119"/>
    </location>
</feature>
<dbReference type="Proteomes" id="UP000437638">
    <property type="component" value="Unassembled WGS sequence"/>
</dbReference>
<evidence type="ECO:0000256" key="1">
    <source>
        <dbReference type="SAM" id="Phobius"/>
    </source>
</evidence>
<feature type="transmembrane region" description="Helical" evidence="1">
    <location>
        <begin position="39"/>
        <end position="57"/>
    </location>
</feature>
<feature type="transmembrane region" description="Helical" evidence="1">
    <location>
        <begin position="131"/>
        <end position="151"/>
    </location>
</feature>
<dbReference type="AlphaFoldDB" id="A0A7X3H2L7"/>
<feature type="transmembrane region" description="Helical" evidence="1">
    <location>
        <begin position="217"/>
        <end position="238"/>
    </location>
</feature>
<keyword evidence="3" id="KW-1185">Reference proteome</keyword>
<keyword evidence="1" id="KW-1133">Transmembrane helix</keyword>
<sequence length="392" mass="42706">MEIVSTAWHVIVAFSVFVIGALLMILLARCFSVGSLRSLGLYCWHTIFCLFYLWFVLRFGGDAVAYFRKASEGEVVFSFGTAGVDYFTAFLVQGVGVSILGAFLIFNIFGSIGLLALNGSLKVATRNAKPYVIKLATVIVFLPSVSFWSSAIGKDSLSFMATGLALWAALDLGKRGLLMAIAIVVMLMVRPHMAGIMVMGLALAVMFDSNMTLGKRLICGIGAISIAGMLVPFALQYAGVGETVSVDSLNAYIDKRQSYNMEGGGGVDISSMSLPVQLFTYMFRPTFLEINSIFSVAAALDNAILLYLFVFGGWVLFKCRVRSVGNRVFMWAYVLVAWIILSMVTANLGIALRQKWMFAPMLIFLLLSVIGKKQCTTPPILSLSKSDDSELK</sequence>
<feature type="transmembrane region" description="Helical" evidence="1">
    <location>
        <begin position="329"/>
        <end position="350"/>
    </location>
</feature>
<feature type="transmembrane region" description="Helical" evidence="1">
    <location>
        <begin position="6"/>
        <end position="27"/>
    </location>
</feature>
<evidence type="ECO:0000313" key="3">
    <source>
        <dbReference type="Proteomes" id="UP000437638"/>
    </source>
</evidence>
<name>A0A7X3H2L7_9GAMM</name>